<keyword evidence="3" id="KW-1185">Reference proteome</keyword>
<organism evidence="2 3">
    <name type="scientific">Phrynocephalus forsythii</name>
    <dbReference type="NCBI Taxonomy" id="171643"/>
    <lineage>
        <taxon>Eukaryota</taxon>
        <taxon>Metazoa</taxon>
        <taxon>Chordata</taxon>
        <taxon>Craniata</taxon>
        <taxon>Vertebrata</taxon>
        <taxon>Euteleostomi</taxon>
        <taxon>Lepidosauria</taxon>
        <taxon>Squamata</taxon>
        <taxon>Bifurcata</taxon>
        <taxon>Unidentata</taxon>
        <taxon>Episquamata</taxon>
        <taxon>Toxicofera</taxon>
        <taxon>Iguania</taxon>
        <taxon>Acrodonta</taxon>
        <taxon>Agamidae</taxon>
        <taxon>Agaminae</taxon>
        <taxon>Phrynocephalus</taxon>
    </lineage>
</organism>
<feature type="compositionally biased region" description="Acidic residues" evidence="1">
    <location>
        <begin position="109"/>
        <end position="118"/>
    </location>
</feature>
<feature type="region of interest" description="Disordered" evidence="1">
    <location>
        <begin position="47"/>
        <end position="118"/>
    </location>
</feature>
<feature type="compositionally biased region" description="Basic and acidic residues" evidence="1">
    <location>
        <begin position="82"/>
        <end position="91"/>
    </location>
</feature>
<dbReference type="OrthoDB" id="9934966at2759"/>
<evidence type="ECO:0000313" key="3">
    <source>
        <dbReference type="Proteomes" id="UP001142489"/>
    </source>
</evidence>
<dbReference type="Proteomes" id="UP001142489">
    <property type="component" value="Unassembled WGS sequence"/>
</dbReference>
<name>A0A9Q0XS15_9SAUR</name>
<evidence type="ECO:0000256" key="1">
    <source>
        <dbReference type="SAM" id="MobiDB-lite"/>
    </source>
</evidence>
<dbReference type="EMBL" id="JAPFRF010000008">
    <property type="protein sequence ID" value="KAJ7325296.1"/>
    <property type="molecule type" value="Genomic_DNA"/>
</dbReference>
<comment type="caution">
    <text evidence="2">The sequence shown here is derived from an EMBL/GenBank/DDBJ whole genome shotgun (WGS) entry which is preliminary data.</text>
</comment>
<accession>A0A9Q0XS15</accession>
<sequence>NCQTFNSLSCLSTTMDDCSQQNQFTPDISSSTKEWATTLDIMPGRTPACTPVPESQPNTEECKSSKEEEFYEESEFCATEDENNRKEDENPSWRNSGTGGDNVFHLDGELDIEQIENN</sequence>
<proteinExistence type="predicted"/>
<gene>
    <name evidence="2" type="ORF">JRQ81_018316</name>
</gene>
<reference evidence="2" key="1">
    <citation type="journal article" date="2023" name="DNA Res.">
        <title>Chromosome-level genome assembly of Phrynocephalus forsythii using third-generation DNA sequencing and Hi-C analysis.</title>
        <authorList>
            <person name="Qi Y."/>
            <person name="Zhao W."/>
            <person name="Zhao Y."/>
            <person name="Niu C."/>
            <person name="Cao S."/>
            <person name="Zhang Y."/>
        </authorList>
    </citation>
    <scope>NUCLEOTIDE SEQUENCE</scope>
    <source>
        <tissue evidence="2">Muscle</tissue>
    </source>
</reference>
<feature type="compositionally biased region" description="Acidic residues" evidence="1">
    <location>
        <begin position="69"/>
        <end position="81"/>
    </location>
</feature>
<feature type="non-terminal residue" evidence="2">
    <location>
        <position position="1"/>
    </location>
</feature>
<protein>
    <submittedName>
        <fullName evidence="2">Uncharacterized protein</fullName>
    </submittedName>
</protein>
<evidence type="ECO:0000313" key="2">
    <source>
        <dbReference type="EMBL" id="KAJ7325296.1"/>
    </source>
</evidence>
<dbReference type="AlphaFoldDB" id="A0A9Q0XS15"/>